<dbReference type="InterPro" id="IPR035979">
    <property type="entry name" value="RBD_domain_sf"/>
</dbReference>
<feature type="region of interest" description="Disordered" evidence="2">
    <location>
        <begin position="315"/>
        <end position="702"/>
    </location>
</feature>
<feature type="region of interest" description="Disordered" evidence="2">
    <location>
        <begin position="729"/>
        <end position="1096"/>
    </location>
</feature>
<feature type="region of interest" description="Disordered" evidence="2">
    <location>
        <begin position="132"/>
        <end position="297"/>
    </location>
</feature>
<reference evidence="4" key="1">
    <citation type="submission" date="2014-11" db="EMBL/GenBank/DDBJ databases">
        <authorList>
            <person name="Otto D Thomas"/>
            <person name="Naeem Raeece"/>
        </authorList>
    </citation>
    <scope>NUCLEOTIDE SEQUENCE</scope>
</reference>
<sequence>MHGQIMDLPVMNSSGSAEECARFTIIVNVPPSTTKTDLLETFCKYGNVEMAMVACHPSCRYPDKEWTATTGFAFVRFQHSTDASNVLSLCGEGAIRIRNGKVRATWAKKDSYAKPKEETNTLFSAAGSAMIRAPDAPPAGMNGRGSRKDPMSIPHLPHNENDTAPHHYLNAGGLHPAATFDKQPHRRQQTKQRSAMTQQQRPDVSTASRIFTEPPPVPGSHPSMLMPGGSFPLHEVPPSNVRLPQPPLHQFSSPTAAPLVPSTAPPERPPGPSTYANNVATPAPQPPPNASSRGVPPFRIDQANYMQADPSAPLAAAAMPPTSVPTNPDPRHASLPPAPFEVAPPSQPLRLPPSPERRPPDSSPQGPFTSRERAPLPGPSFNYQPMWSGAETHPVRETTRLTSALRNPPSMNSKAQQQVSGILPPPPFHPPPPEQPSSSSSHGGATLVRSPHMSVPPHHSPPSPAAEPQFFAASRVSPPSRSAPMPPPSTFPPQPGSRPPPPSHLGGAATGALVDPPPPAWRPPSAPSFSPRHTQHAHAPGGLDLTLTGGSQGHQPVAPVPFAPPGDAAIWNPRGDGGIAPPPLTGAGGDPRLPKSASDVHSRGWLPQSNPNHTAAGGSRPPPVPPPQQASSVPLVPGVGVGGEGRPVLGGPEASSVDRPLEPRANVSPSGWTNPQATENVEDGGREGEVGAARGSGVDWTVDGVGGGRFWSEEDFAVGHVHRSGVGLWARGSDPAGGDFSSWDARLWTPQDPASSSSSSARATAVPVPPQSPPPLRGVAPNPPAGGVEMSPGGGRSKNAWGSRINAQSLMSLQTQLDSGVPPASLGGRSTGAHARSAAQWSNRPTAPRANAPASMAEQPPPPGPQAVEGSPHFDEGSSRMNARDAAPLFDRAPANPSAVALRAQAPAAPVSLPGPLAPLPADPPPPRGGFDGTPSSPSQTFPINQRTDMQGPARPPFSDRAPPVPPPGPSSTSRFGFDAAMEWKAPHQEEETGGREVAGMMSSQVGLSPPPAAKGEFSEHLRGPPASVPKPDDQVVLTEKRGSAGHSPTLPIPFPPSAPPAPVPPSVDFFGGSKSVRGGGHFGRGRGKAVTGGTTGALAFGLDLNKHALSEASVRLPTIPSNESRVPAAPAAGLPSLPLQPEKTESGISAETSSKPQAPDPPDAATGGGGALEVAPHPPPAFDQQAGAPGPPGGTGSQPAAPALAPAPPGLPIAANPIALPQPIAAQVAALSPTAPSAVLPPGAAITALPAAPIAIVTPAVSTVAPAAAALQLASAVAANNVSNTSPLAGARVAPAAAAALITPLPIVPIDTPSPAAAPAPDAGGSTGPGAGAQSAHHQLGTRGENSNPASVSSSSAHSVTAGPPPAPSNASAVTLPAGSSSSTGGGDVVSSPPPVSAKPSQQHPNNRATPLPPAESPLPADRGILATVRSTSENEAASSFTSEKPDTQLPPGDSLTENGPWVPDNAQEQIEAAEQEQVNAEMHAGLAQHASTTVQQKKQELQHLLVNRTQAAAFVEAANQVMTLGLTSESFQSAVLAASCLQQADALVTKTAEDIKEAENLQKVHSQCAHQSAEKVQQILEMTPLDEKEGPEAHAHLHVHTSAALHGPSGTRRVGDLSTVVEEDSAGGAPIVNDEGKEGAEGEATGG</sequence>
<feature type="compositionally biased region" description="Polar residues" evidence="2">
    <location>
        <begin position="191"/>
        <end position="209"/>
    </location>
</feature>
<dbReference type="EMBL" id="CDMZ01001820">
    <property type="protein sequence ID" value="CEM37980.1"/>
    <property type="molecule type" value="Genomic_DNA"/>
</dbReference>
<feature type="compositionally biased region" description="Low complexity" evidence="2">
    <location>
        <begin position="1128"/>
        <end position="1140"/>
    </location>
</feature>
<feature type="compositionally biased region" description="Polar residues" evidence="2">
    <location>
        <begin position="934"/>
        <end position="949"/>
    </location>
</feature>
<feature type="compositionally biased region" description="Low complexity" evidence="2">
    <location>
        <begin position="472"/>
        <end position="483"/>
    </location>
</feature>
<proteinExistence type="predicted"/>
<feature type="compositionally biased region" description="Pro residues" evidence="2">
    <location>
        <begin position="515"/>
        <end position="526"/>
    </location>
</feature>
<feature type="compositionally biased region" description="Low complexity" evidence="2">
    <location>
        <begin position="897"/>
        <end position="915"/>
    </location>
</feature>
<feature type="compositionally biased region" description="Basic and acidic residues" evidence="2">
    <location>
        <begin position="985"/>
        <end position="995"/>
    </location>
</feature>
<dbReference type="Gene3D" id="3.30.70.330">
    <property type="match status" value="1"/>
</dbReference>
<name>A0A0G4H3D9_9ALVE</name>
<evidence type="ECO:0000313" key="4">
    <source>
        <dbReference type="EMBL" id="CEM37980.1"/>
    </source>
</evidence>
<feature type="compositionally biased region" description="Pro residues" evidence="2">
    <location>
        <begin position="345"/>
        <end position="354"/>
    </location>
</feature>
<dbReference type="SUPFAM" id="SSF54928">
    <property type="entry name" value="RNA-binding domain, RBD"/>
    <property type="match status" value="1"/>
</dbReference>
<feature type="region of interest" description="Disordered" evidence="2">
    <location>
        <begin position="1314"/>
        <end position="1464"/>
    </location>
</feature>
<feature type="region of interest" description="Disordered" evidence="2">
    <location>
        <begin position="1625"/>
        <end position="1649"/>
    </location>
</feature>
<evidence type="ECO:0000259" key="3">
    <source>
        <dbReference type="PROSITE" id="PS50102"/>
    </source>
</evidence>
<feature type="compositionally biased region" description="Pro residues" evidence="2">
    <location>
        <begin position="767"/>
        <end position="784"/>
    </location>
</feature>
<dbReference type="VEuPathDB" id="CryptoDB:Cvel_5609"/>
<feature type="compositionally biased region" description="Pro residues" evidence="2">
    <location>
        <begin position="916"/>
        <end position="928"/>
    </location>
</feature>
<dbReference type="PROSITE" id="PS50102">
    <property type="entry name" value="RRM"/>
    <property type="match status" value="1"/>
</dbReference>
<feature type="compositionally biased region" description="Polar residues" evidence="2">
    <location>
        <begin position="1430"/>
        <end position="1444"/>
    </location>
</feature>
<dbReference type="InterPro" id="IPR012677">
    <property type="entry name" value="Nucleotide-bd_a/b_plait_sf"/>
</dbReference>
<feature type="compositionally biased region" description="Pro residues" evidence="2">
    <location>
        <begin position="263"/>
        <end position="272"/>
    </location>
</feature>
<dbReference type="Pfam" id="PF00076">
    <property type="entry name" value="RRM_1"/>
    <property type="match status" value="1"/>
</dbReference>
<feature type="compositionally biased region" description="Polar residues" evidence="2">
    <location>
        <begin position="667"/>
        <end position="679"/>
    </location>
</feature>
<dbReference type="CDD" id="cd00590">
    <property type="entry name" value="RRM_SF"/>
    <property type="match status" value="1"/>
</dbReference>
<feature type="compositionally biased region" description="Pro residues" evidence="2">
    <location>
        <begin position="423"/>
        <end position="435"/>
    </location>
</feature>
<dbReference type="GO" id="GO:0003723">
    <property type="term" value="F:RNA binding"/>
    <property type="evidence" value="ECO:0007669"/>
    <property type="project" value="UniProtKB-UniRule"/>
</dbReference>
<feature type="compositionally biased region" description="Pro residues" evidence="2">
    <location>
        <begin position="1051"/>
        <end position="1066"/>
    </location>
</feature>
<protein>
    <recommendedName>
        <fullName evidence="3">RRM domain-containing protein</fullName>
    </recommendedName>
</protein>
<feature type="compositionally biased region" description="Polar residues" evidence="2">
    <location>
        <begin position="805"/>
        <end position="818"/>
    </location>
</feature>
<feature type="compositionally biased region" description="Low complexity" evidence="2">
    <location>
        <begin position="629"/>
        <end position="638"/>
    </location>
</feature>
<feature type="compositionally biased region" description="Low complexity" evidence="2">
    <location>
        <begin position="1347"/>
        <end position="1363"/>
    </location>
</feature>
<feature type="compositionally biased region" description="Low complexity" evidence="2">
    <location>
        <begin position="843"/>
        <end position="854"/>
    </location>
</feature>
<feature type="compositionally biased region" description="Low complexity" evidence="2">
    <location>
        <begin position="1314"/>
        <end position="1325"/>
    </location>
</feature>
<feature type="compositionally biased region" description="Polar residues" evidence="2">
    <location>
        <begin position="1147"/>
        <end position="1156"/>
    </location>
</feature>
<feature type="domain" description="RRM" evidence="3">
    <location>
        <begin position="22"/>
        <end position="109"/>
    </location>
</feature>
<evidence type="ECO:0000256" key="2">
    <source>
        <dbReference type="SAM" id="MobiDB-lite"/>
    </source>
</evidence>
<organism evidence="4">
    <name type="scientific">Chromera velia CCMP2878</name>
    <dbReference type="NCBI Taxonomy" id="1169474"/>
    <lineage>
        <taxon>Eukaryota</taxon>
        <taxon>Sar</taxon>
        <taxon>Alveolata</taxon>
        <taxon>Colpodellida</taxon>
        <taxon>Chromeraceae</taxon>
        <taxon>Chromera</taxon>
    </lineage>
</organism>
<feature type="region of interest" description="Disordered" evidence="2">
    <location>
        <begin position="1118"/>
        <end position="1209"/>
    </location>
</feature>
<keyword evidence="1" id="KW-0694">RNA-binding</keyword>
<evidence type="ECO:0000256" key="1">
    <source>
        <dbReference type="PROSITE-ProRule" id="PRU00176"/>
    </source>
</evidence>
<feature type="compositionally biased region" description="Low complexity" evidence="2">
    <location>
        <begin position="690"/>
        <end position="702"/>
    </location>
</feature>
<feature type="compositionally biased region" description="Low complexity" evidence="2">
    <location>
        <begin position="1370"/>
        <end position="1384"/>
    </location>
</feature>
<feature type="compositionally biased region" description="Low complexity" evidence="2">
    <location>
        <begin position="753"/>
        <end position="766"/>
    </location>
</feature>
<gene>
    <name evidence="4" type="ORF">Cvel_5609</name>
</gene>
<feature type="compositionally biased region" description="Polar residues" evidence="2">
    <location>
        <begin position="400"/>
        <end position="420"/>
    </location>
</feature>
<dbReference type="InterPro" id="IPR000504">
    <property type="entry name" value="RRM_dom"/>
</dbReference>
<accession>A0A0G4H3D9</accession>
<feature type="compositionally biased region" description="Pro residues" evidence="2">
    <location>
        <begin position="484"/>
        <end position="503"/>
    </location>
</feature>
<feature type="compositionally biased region" description="Basic and acidic residues" evidence="2">
    <location>
        <begin position="1031"/>
        <end position="1043"/>
    </location>
</feature>